<name>A0A3N8QQU0_9BURK</name>
<feature type="coiled-coil region" evidence="1">
    <location>
        <begin position="502"/>
        <end position="529"/>
    </location>
</feature>
<evidence type="ECO:0000313" key="3">
    <source>
        <dbReference type="EMBL" id="RQT26055.1"/>
    </source>
</evidence>
<dbReference type="PANTHER" id="PTHR38812:SF2">
    <property type="entry name" value="MU-LIKE PROPHAGE FLUMU PROTEIN GP42"/>
    <property type="match status" value="1"/>
</dbReference>
<feature type="coiled-coil region" evidence="1">
    <location>
        <begin position="658"/>
        <end position="720"/>
    </location>
</feature>
<proteinExistence type="predicted"/>
<organism evidence="3 4">
    <name type="scientific">Burkholderia contaminans</name>
    <dbReference type="NCBI Taxonomy" id="488447"/>
    <lineage>
        <taxon>Bacteria</taxon>
        <taxon>Pseudomonadati</taxon>
        <taxon>Pseudomonadota</taxon>
        <taxon>Betaproteobacteria</taxon>
        <taxon>Burkholderiales</taxon>
        <taxon>Burkholderiaceae</taxon>
        <taxon>Burkholderia</taxon>
        <taxon>Burkholderia cepacia complex</taxon>
    </lineage>
</organism>
<evidence type="ECO:0000313" key="4">
    <source>
        <dbReference type="Proteomes" id="UP000269271"/>
    </source>
</evidence>
<dbReference type="PANTHER" id="PTHR38812">
    <property type="entry name" value="MU-LIKE PROPHAGE FLUMU PROTEIN GP42"/>
    <property type="match status" value="1"/>
</dbReference>
<dbReference type="InterPro" id="IPR013491">
    <property type="entry name" value="Tape_meas_N"/>
</dbReference>
<protein>
    <recommendedName>
        <fullName evidence="2">Tape measure protein N-terminal domain-containing protein</fullName>
    </recommendedName>
</protein>
<dbReference type="InterPro" id="IPR053058">
    <property type="entry name" value="Mulikevirus_tape_measure"/>
</dbReference>
<dbReference type="Proteomes" id="UP000269271">
    <property type="component" value="Unassembled WGS sequence"/>
</dbReference>
<dbReference type="NCBIfam" id="TIGR02675">
    <property type="entry name" value="tape_meas_nterm"/>
    <property type="match status" value="1"/>
</dbReference>
<evidence type="ECO:0000259" key="2">
    <source>
        <dbReference type="Pfam" id="PF20155"/>
    </source>
</evidence>
<accession>A0A3N8QQU0</accession>
<feature type="domain" description="Tape measure protein N-terminal" evidence="2">
    <location>
        <begin position="84"/>
        <end position="273"/>
    </location>
</feature>
<dbReference type="RefSeq" id="WP_124618522.1">
    <property type="nucleotide sequence ID" value="NZ_QTQX01000013.1"/>
</dbReference>
<dbReference type="Pfam" id="PF20155">
    <property type="entry name" value="TMP_3"/>
    <property type="match status" value="1"/>
</dbReference>
<comment type="caution">
    <text evidence="3">The sequence shown here is derived from an EMBL/GenBank/DDBJ whole genome shotgun (WGS) entry which is preliminary data.</text>
</comment>
<reference evidence="3 4" key="1">
    <citation type="submission" date="2018-08" db="EMBL/GenBank/DDBJ databases">
        <title>Comparative analysis of Burkholderia isolates from Puerto Rico.</title>
        <authorList>
            <person name="Hall C."/>
            <person name="Sahl J."/>
            <person name="Wagner D."/>
        </authorList>
    </citation>
    <scope>NUCLEOTIDE SEQUENCE [LARGE SCALE GENOMIC DNA]</scope>
    <source>
        <strain evidence="3 4">Bp9001</strain>
    </source>
</reference>
<gene>
    <name evidence="3" type="ORF">DF037_20415</name>
</gene>
<evidence type="ECO:0000256" key="1">
    <source>
        <dbReference type="SAM" id="Coils"/>
    </source>
</evidence>
<keyword evidence="1" id="KW-0175">Coiled coil</keyword>
<dbReference type="EMBL" id="QTQX01000013">
    <property type="protein sequence ID" value="RQT26055.1"/>
    <property type="molecule type" value="Genomic_DNA"/>
</dbReference>
<feature type="coiled-coil region" evidence="1">
    <location>
        <begin position="824"/>
        <end position="851"/>
    </location>
</feature>
<sequence>MNGLGDIGYNLILDDSGFRVTARATHAQLQALERQFASTGQAVEALQGSLSKAGGSFHSFVATVGAVKFAMLDVHGIFLALPAGIMETSGQIERLTKVLEGLSTASTDAKRQLDALRGVDFILGLEQRVPFSMQSLTDMFVKLKTVGIDPARGAAEALTNEVAKFGGGSLQLKEASLAIQQMLGKGSVSLQELRMQLSQAVPNAAQKMADAMGLSMDQLIGKIKKGSVEASSAVGKMLAAFNLDSLGAGAAQMETWLGLQEKLGTQWELWKKSVGDAGFFDAAKKSLSEMVDVFHTSEAKQWAHDLSDGLVGAIKAGNSLVSTVVEYKDQLKLAAEAAAALGAVMATKWVLGGVAGAAGSFVGSFRQFATDSLATENLVAQKRISLSEQIRAEDAKRIAMIREESVARQEALAAEIAGNQRLIVENDKRYAAIDARRQAEIAGEIAANEQILAAKVTLLAELEAREVAATAFVAAEQDKRLAMSMASNSATAAQYAAHAKFTEEVEGRLASMRAEIALLTEEEALLRQRIATLNAVSAAERETAVAQGQLNAATSAENAILVEKNALLAATIAEERVALTAVQQMTTAQVAWKEATLGLQFAFNALGGWLTVLAGAIIGGIALWNSFAEAAKRAANAAVDAANIKRSIAQGAVAQSDLDRQDGHIADQKNKIADLNNQLAIAQKGQRVDSGWQGPDAERAQQLKSQIVQEQAALQELVSQRAAAKKVLDASDLDANTYKYQTAYQRETDAKVAAIAKSGQNEVSAIKDKYDAIKKASGKGLSEEQQQAQGTEVAAAIKKGTEAIAKAYEARDAELRQKIKSVTGPDAEMQRAALQKELERVRQEGENQRSTFVAAMNSPNVWLEANKKKGGGARAPTDKLANRLGDLNVQIADAKAKLAQVVEGATEYDQLRAQAQEKVSAMIDAGQLNFVTHGKGGTSTKADINSEMAQKLVDQMTLLEILKNGRQQMQQLNARIAPLKAEYAQGMGQIAQGDFTTPTGKNDNSMLAFLERLSTRSLEAAKDLAPLVDKMKEAQRVADQVDLMNFTRNVGKQMQTDQLSLIDGRAEKLQAQFAIENQAWEKEAADRINRVRKLGGDVAQAQDVVDAAKLIKAQKQTRELETPMQQLVTKWQQATDTMQQASVNWSNNTIDAFVNAAKTGRFEWQNLMEGIVADTLKASLQKKIGSSLQVGYDWLANGIGKLLGGNATPAPITTQGSAGAGLGMAGGLELQTSVSTLARGFTNLATSSDKWGFSLADNVKGMLTGQTAQVTANNSLMALANAAQIASSALAQIAGGSAGGGGLGGIFGALGSVFGLGGSSGASSTAAGSASSWGVGSNSFGFTMPAFANGGVMTQFGVMNLRKYANGGIANSPQMAIYGEGSSPEAFVPLPDGRSIPVTMRIAAQQQSVGQGAGAPPVTVNVINQTGQQVQAQQGNTRFDGKQMILDVVLSAATTPGGFRDQMRGAMK</sequence>